<dbReference type="InParanoid" id="E2BBH6"/>
<dbReference type="Proteomes" id="UP000008237">
    <property type="component" value="Unassembled WGS sequence"/>
</dbReference>
<keyword evidence="2" id="KW-0472">Membrane</keyword>
<reference evidence="3 4" key="1">
    <citation type="journal article" date="2010" name="Science">
        <title>Genomic comparison of the ants Camponotus floridanus and Harpegnathos saltator.</title>
        <authorList>
            <person name="Bonasio R."/>
            <person name="Zhang G."/>
            <person name="Ye C."/>
            <person name="Mutti N.S."/>
            <person name="Fang X."/>
            <person name="Qin N."/>
            <person name="Donahue G."/>
            <person name="Yang P."/>
            <person name="Li Q."/>
            <person name="Li C."/>
            <person name="Zhang P."/>
            <person name="Huang Z."/>
            <person name="Berger S.L."/>
            <person name="Reinberg D."/>
            <person name="Wang J."/>
            <person name="Liebig J."/>
        </authorList>
    </citation>
    <scope>NUCLEOTIDE SEQUENCE [LARGE SCALE GENOMIC DNA]</scope>
    <source>
        <strain evidence="3 4">R22 G/1</strain>
    </source>
</reference>
<gene>
    <name evidence="3" type="ORF">EAI_12374</name>
</gene>
<keyword evidence="4" id="KW-1185">Reference proteome</keyword>
<feature type="region of interest" description="Disordered" evidence="1">
    <location>
        <begin position="55"/>
        <end position="101"/>
    </location>
</feature>
<evidence type="ECO:0000256" key="2">
    <source>
        <dbReference type="SAM" id="Phobius"/>
    </source>
</evidence>
<evidence type="ECO:0000313" key="4">
    <source>
        <dbReference type="Proteomes" id="UP000008237"/>
    </source>
</evidence>
<accession>E2BBH6</accession>
<keyword evidence="2" id="KW-0812">Transmembrane</keyword>
<dbReference type="EMBL" id="GL447071">
    <property type="protein sequence ID" value="EFN86955.1"/>
    <property type="molecule type" value="Genomic_DNA"/>
</dbReference>
<name>E2BBH6_HARSA</name>
<feature type="compositionally biased region" description="Low complexity" evidence="1">
    <location>
        <begin position="55"/>
        <end position="68"/>
    </location>
</feature>
<sequence>MNVRRLPGFMYNYKLATVLLLSSLFLVIYLLLHWGIMCTNLEAWRHVSTVRCANYSNPNPYDSNPNNSKISNREDSNTNQIPSVCAHQLHNRPSGPICLNP</sequence>
<evidence type="ECO:0000313" key="3">
    <source>
        <dbReference type="EMBL" id="EFN86955.1"/>
    </source>
</evidence>
<keyword evidence="2" id="KW-1133">Transmembrane helix</keyword>
<feature type="transmembrane region" description="Helical" evidence="2">
    <location>
        <begin position="12"/>
        <end position="32"/>
    </location>
</feature>
<proteinExistence type="predicted"/>
<dbReference type="AlphaFoldDB" id="E2BBH6"/>
<evidence type="ECO:0000256" key="1">
    <source>
        <dbReference type="SAM" id="MobiDB-lite"/>
    </source>
</evidence>
<organism evidence="4">
    <name type="scientific">Harpegnathos saltator</name>
    <name type="common">Jerdon's jumping ant</name>
    <dbReference type="NCBI Taxonomy" id="610380"/>
    <lineage>
        <taxon>Eukaryota</taxon>
        <taxon>Metazoa</taxon>
        <taxon>Ecdysozoa</taxon>
        <taxon>Arthropoda</taxon>
        <taxon>Hexapoda</taxon>
        <taxon>Insecta</taxon>
        <taxon>Pterygota</taxon>
        <taxon>Neoptera</taxon>
        <taxon>Endopterygota</taxon>
        <taxon>Hymenoptera</taxon>
        <taxon>Apocrita</taxon>
        <taxon>Aculeata</taxon>
        <taxon>Formicoidea</taxon>
        <taxon>Formicidae</taxon>
        <taxon>Ponerinae</taxon>
        <taxon>Ponerini</taxon>
        <taxon>Harpegnathos</taxon>
    </lineage>
</organism>
<protein>
    <submittedName>
        <fullName evidence="3">Uncharacterized protein</fullName>
    </submittedName>
</protein>